<feature type="transmembrane region" description="Helical" evidence="1">
    <location>
        <begin position="58"/>
        <end position="77"/>
    </location>
</feature>
<feature type="transmembrane region" description="Helical" evidence="1">
    <location>
        <begin position="334"/>
        <end position="352"/>
    </location>
</feature>
<comment type="caution">
    <text evidence="2">The sequence shown here is derived from an EMBL/GenBank/DDBJ whole genome shotgun (WGS) entry which is preliminary data.</text>
</comment>
<feature type="transmembrane region" description="Helical" evidence="1">
    <location>
        <begin position="423"/>
        <end position="455"/>
    </location>
</feature>
<feature type="transmembrane region" description="Helical" evidence="1">
    <location>
        <begin position="619"/>
        <end position="639"/>
    </location>
</feature>
<keyword evidence="3" id="KW-1185">Reference proteome</keyword>
<keyword evidence="1" id="KW-0472">Membrane</keyword>
<organism evidence="2 3">
    <name type="scientific">Pelolinea submarina</name>
    <dbReference type="NCBI Taxonomy" id="913107"/>
    <lineage>
        <taxon>Bacteria</taxon>
        <taxon>Bacillati</taxon>
        <taxon>Chloroflexota</taxon>
        <taxon>Anaerolineae</taxon>
        <taxon>Anaerolineales</taxon>
        <taxon>Anaerolineaceae</taxon>
        <taxon>Pelolinea</taxon>
    </lineage>
</organism>
<name>A0A3E0A8F5_9CHLR</name>
<dbReference type="AlphaFoldDB" id="A0A3E0A8F5"/>
<gene>
    <name evidence="2" type="ORF">DFR64_2381</name>
</gene>
<feature type="transmembrane region" description="Helical" evidence="1">
    <location>
        <begin position="246"/>
        <end position="265"/>
    </location>
</feature>
<sequence>MGYDIMTRKDGLSLIKLTVRFLLMVILQGIMAMVWLLLIRKEAGGAGIFGYSYQRLALLIPALFVIILTGLLSWGLKKRPGWQSVLMDERRRASFSRIGILAGFLLALVSWSFAFFFHFFGLTKYLNAYIRLLPLLTYSFVIGLECILFITLVWLGGRKDKNGPRFKVLFGKTFWIALAIFVVIWLTIELTGLGIAPEFVSIISLNVPLLEGQVWFMAGLVVLILCLAGGWSRLPGREGKSSWLRADLLICIALWALAAGLWLSLPLPLNNYFAPRVLPPNYSIYPFSDAEQYDLNSIWVWKGAIKDIVISKPLYVAFLSTLHALAGLDYGKVILLQTLVLALLPVVMYLLGKEMHSRLGGLTLALFVILREMNSIRAVNFANVSNSKLLLSDTPATLLVAVLLLLTIRWFKTPAEKVDKYPFLIGGIVACLNLIRIQTMLLEPVLVVLLLIRYWKQYKKLFQALGLVLLALVLVLSPVLMRNHSITGVYWLDDPATSSALYSFFLDENTDDLDIPTVETEEDILNRNISVIKQVLTQNFGPLVLSMADNFLHNVISTILIFPVRLGNQIDFLSYLQIDEPFWSEVYSRANFLNFFNLLINLIIISVGIGSAAKKHLPAVLLVLGFYCIYSLSSALVRISGWRFIQPVDWLIIAFYSFGLIDLLRTGLSSLFGLGVSDADHFLAQYSSERKPRPLAWSTVIVFGLVFFITGAYIPLREMLLPVAYPDYTREEVCDAFQDALVGSSKEYLQADLEDFCMQENVLAYKGIGISPRYFKAGTGFYPRKYDPYFGNQDYGRLVFRTVGVPNTKVYIKTENESIRFPDGVEVYVLGEEQRKFEARAVLILGEENQLIVSWPEEETE</sequence>
<feature type="transmembrane region" description="Helical" evidence="1">
    <location>
        <begin position="98"/>
        <end position="120"/>
    </location>
</feature>
<feature type="transmembrane region" description="Helical" evidence="1">
    <location>
        <begin position="695"/>
        <end position="716"/>
    </location>
</feature>
<feature type="transmembrane region" description="Helical" evidence="1">
    <location>
        <begin position="592"/>
        <end position="613"/>
    </location>
</feature>
<keyword evidence="1" id="KW-0812">Transmembrane</keyword>
<feature type="transmembrane region" description="Helical" evidence="1">
    <location>
        <begin position="132"/>
        <end position="157"/>
    </location>
</feature>
<feature type="transmembrane region" description="Helical" evidence="1">
    <location>
        <begin position="214"/>
        <end position="234"/>
    </location>
</feature>
<evidence type="ECO:0000313" key="2">
    <source>
        <dbReference type="EMBL" id="REG07177.1"/>
    </source>
</evidence>
<feature type="transmembrane region" description="Helical" evidence="1">
    <location>
        <begin position="651"/>
        <end position="675"/>
    </location>
</feature>
<protein>
    <recommendedName>
        <fullName evidence="4">Dolichyl-phosphate-mannose-protein mannosyltransferase</fullName>
    </recommendedName>
</protein>
<evidence type="ECO:0008006" key="4">
    <source>
        <dbReference type="Google" id="ProtNLM"/>
    </source>
</evidence>
<evidence type="ECO:0000256" key="1">
    <source>
        <dbReference type="SAM" id="Phobius"/>
    </source>
</evidence>
<proteinExistence type="predicted"/>
<feature type="transmembrane region" description="Helical" evidence="1">
    <location>
        <begin position="21"/>
        <end position="38"/>
    </location>
</feature>
<keyword evidence="1" id="KW-1133">Transmembrane helix</keyword>
<dbReference type="Proteomes" id="UP000256388">
    <property type="component" value="Unassembled WGS sequence"/>
</dbReference>
<evidence type="ECO:0000313" key="3">
    <source>
        <dbReference type="Proteomes" id="UP000256388"/>
    </source>
</evidence>
<feature type="transmembrane region" description="Helical" evidence="1">
    <location>
        <begin position="394"/>
        <end position="411"/>
    </location>
</feature>
<feature type="transmembrane region" description="Helical" evidence="1">
    <location>
        <begin position="169"/>
        <end position="188"/>
    </location>
</feature>
<reference evidence="2 3" key="1">
    <citation type="submission" date="2018-08" db="EMBL/GenBank/DDBJ databases">
        <title>Genomic Encyclopedia of Type Strains, Phase IV (KMG-IV): sequencing the most valuable type-strain genomes for metagenomic binning, comparative biology and taxonomic classification.</title>
        <authorList>
            <person name="Goeker M."/>
        </authorList>
    </citation>
    <scope>NUCLEOTIDE SEQUENCE [LARGE SCALE GENOMIC DNA]</scope>
    <source>
        <strain evidence="2 3">DSM 23923</strain>
    </source>
</reference>
<feature type="transmembrane region" description="Helical" evidence="1">
    <location>
        <begin position="461"/>
        <end position="481"/>
    </location>
</feature>
<dbReference type="EMBL" id="QUMS01000003">
    <property type="protein sequence ID" value="REG07177.1"/>
    <property type="molecule type" value="Genomic_DNA"/>
</dbReference>
<accession>A0A3E0A8F5</accession>